<accession>A0A0D0UWT8</accession>
<reference evidence="2 3" key="1">
    <citation type="submission" date="2015-01" db="EMBL/GenBank/DDBJ databases">
        <title>The Genome Sequence of Cryptococcus gattii Ram5.</title>
        <authorList>
            <consortium name="The Broad Institute Genomics Platform"/>
            <person name="Cuomo C."/>
            <person name="Litvintseva A."/>
            <person name="Chen Y."/>
            <person name="Heitman J."/>
            <person name="Sun S."/>
            <person name="Springer D."/>
            <person name="Dromer F."/>
            <person name="Young S."/>
            <person name="Zeng Q."/>
            <person name="Gargeya S."/>
            <person name="Abouelleil A."/>
            <person name="Alvarado L."/>
            <person name="Chapman S.B."/>
            <person name="Gainer-Dewar J."/>
            <person name="Goldberg J."/>
            <person name="Griggs A."/>
            <person name="Gujja S."/>
            <person name="Hansen M."/>
            <person name="Howarth C."/>
            <person name="Imamovic A."/>
            <person name="Larimer J."/>
            <person name="Murphy C."/>
            <person name="Naylor J."/>
            <person name="Pearson M."/>
            <person name="Priest M."/>
            <person name="Roberts A."/>
            <person name="Saif S."/>
            <person name="Shea T."/>
            <person name="Sykes S."/>
            <person name="Wortman J."/>
            <person name="Nusbaum C."/>
            <person name="Birren B."/>
        </authorList>
    </citation>
    <scope>NUCLEOTIDE SEQUENCE [LARGE SCALE GENOMIC DNA]</scope>
    <source>
        <strain evidence="2 3">Ram5</strain>
    </source>
</reference>
<feature type="region of interest" description="Disordered" evidence="1">
    <location>
        <begin position="1"/>
        <end position="29"/>
    </location>
</feature>
<feature type="compositionally biased region" description="Acidic residues" evidence="1">
    <location>
        <begin position="8"/>
        <end position="17"/>
    </location>
</feature>
<dbReference type="EMBL" id="KN847910">
    <property type="protein sequence ID" value="KIR38579.1"/>
    <property type="molecule type" value="Genomic_DNA"/>
</dbReference>
<sequence length="57" mass="6537">MAKIDSNDGSETEEDEGGVTQPEPLMKWTSDVLEPEYVGLRWRVVRQSGTRKFKHTD</sequence>
<organism evidence="2 3">
    <name type="scientific">Cryptococcus deuterogattii Ram5</name>
    <dbReference type="NCBI Taxonomy" id="1296110"/>
    <lineage>
        <taxon>Eukaryota</taxon>
        <taxon>Fungi</taxon>
        <taxon>Dikarya</taxon>
        <taxon>Basidiomycota</taxon>
        <taxon>Agaricomycotina</taxon>
        <taxon>Tremellomycetes</taxon>
        <taxon>Tremellales</taxon>
        <taxon>Cryptococcaceae</taxon>
        <taxon>Cryptococcus</taxon>
        <taxon>Cryptococcus gattii species complex</taxon>
    </lineage>
</organism>
<name>A0A0D0UWT8_9TREE</name>
<keyword evidence="3" id="KW-1185">Reference proteome</keyword>
<dbReference type="HOGENOM" id="CLU_2996439_0_0_1"/>
<protein>
    <submittedName>
        <fullName evidence="2">Uncharacterized protein</fullName>
    </submittedName>
</protein>
<evidence type="ECO:0000256" key="1">
    <source>
        <dbReference type="SAM" id="MobiDB-lite"/>
    </source>
</evidence>
<dbReference type="Proteomes" id="UP000053392">
    <property type="component" value="Unassembled WGS sequence"/>
</dbReference>
<proteinExistence type="predicted"/>
<evidence type="ECO:0000313" key="3">
    <source>
        <dbReference type="Proteomes" id="UP000053392"/>
    </source>
</evidence>
<dbReference type="AlphaFoldDB" id="A0A0D0UWT8"/>
<gene>
    <name evidence="2" type="ORF">I313_05692</name>
</gene>
<evidence type="ECO:0000313" key="2">
    <source>
        <dbReference type="EMBL" id="KIR38579.1"/>
    </source>
</evidence>